<dbReference type="EMBL" id="CDMZ01005069">
    <property type="protein sequence ID" value="CEM51837.1"/>
    <property type="molecule type" value="Genomic_DNA"/>
</dbReference>
<feature type="zinc finger region" description="C3H1-type" evidence="4">
    <location>
        <begin position="1"/>
        <end position="28"/>
    </location>
</feature>
<dbReference type="InterPro" id="IPR041367">
    <property type="entry name" value="Znf-CCCH_4"/>
</dbReference>
<reference evidence="7" key="1">
    <citation type="submission" date="2014-11" db="EMBL/GenBank/DDBJ databases">
        <authorList>
            <person name="Otto D Thomas"/>
            <person name="Naeem Raeece"/>
        </authorList>
    </citation>
    <scope>NUCLEOTIDE SEQUENCE</scope>
</reference>
<evidence type="ECO:0000313" key="7">
    <source>
        <dbReference type="EMBL" id="CEM51837.1"/>
    </source>
</evidence>
<dbReference type="InterPro" id="IPR000571">
    <property type="entry name" value="Znf_CCCH"/>
</dbReference>
<accession>A0A0G4I4D2</accession>
<feature type="region of interest" description="Disordered" evidence="5">
    <location>
        <begin position="18"/>
        <end position="53"/>
    </location>
</feature>
<dbReference type="InterPro" id="IPR036855">
    <property type="entry name" value="Znf_CCCH_sf"/>
</dbReference>
<name>A0A0G4I4D2_9ALVE</name>
<feature type="compositionally biased region" description="Basic and acidic residues" evidence="5">
    <location>
        <begin position="18"/>
        <end position="32"/>
    </location>
</feature>
<evidence type="ECO:0000256" key="5">
    <source>
        <dbReference type="SAM" id="MobiDB-lite"/>
    </source>
</evidence>
<dbReference type="PROSITE" id="PS50103">
    <property type="entry name" value="ZF_C3H1"/>
    <property type="match status" value="1"/>
</dbReference>
<organism evidence="7">
    <name type="scientific">Chromera velia CCMP2878</name>
    <dbReference type="NCBI Taxonomy" id="1169474"/>
    <lineage>
        <taxon>Eukaryota</taxon>
        <taxon>Sar</taxon>
        <taxon>Alveolata</taxon>
        <taxon>Colpodellida</taxon>
        <taxon>Chromeraceae</taxon>
        <taxon>Chromera</taxon>
    </lineage>
</organism>
<dbReference type="VEuPathDB" id="CryptoDB:Cvel_10895"/>
<dbReference type="GO" id="GO:0008270">
    <property type="term" value="F:zinc ion binding"/>
    <property type="evidence" value="ECO:0007669"/>
    <property type="project" value="UniProtKB-KW"/>
</dbReference>
<gene>
    <name evidence="7" type="ORF">Cvel_10895</name>
</gene>
<keyword evidence="3 4" id="KW-0862">Zinc</keyword>
<evidence type="ECO:0000256" key="3">
    <source>
        <dbReference type="ARBA" id="ARBA00022833"/>
    </source>
</evidence>
<evidence type="ECO:0000256" key="4">
    <source>
        <dbReference type="PROSITE-ProRule" id="PRU00723"/>
    </source>
</evidence>
<sequence length="264" mass="29540">MAAATVCKHFVRGDCKHGDKCRYSHNNPEDRQSPGCAKKKTEEVEPQSPAQNPQVPTVVCDDWFLEGKCYAKEDNRVCAAAHKLPNAARQAVFDFLIAKGGGLDQVRKEEEEWRKANEGQEWWKHAERENWPPAFVSPNGRFVFLSGGKQEGGESERYSRHYTGYRLYRVASPHLESGKGTPGGMRLERVREYDCMYIQEGSKSGRTTGCKKAEWVEDSGSDSATAGGTSGSRLKLTHVNGEKTETETVEAEAVPKQERKIRTI</sequence>
<evidence type="ECO:0000256" key="1">
    <source>
        <dbReference type="ARBA" id="ARBA00022723"/>
    </source>
</evidence>
<evidence type="ECO:0000259" key="6">
    <source>
        <dbReference type="PROSITE" id="PS50103"/>
    </source>
</evidence>
<evidence type="ECO:0000256" key="2">
    <source>
        <dbReference type="ARBA" id="ARBA00022771"/>
    </source>
</evidence>
<dbReference type="SMART" id="SM00356">
    <property type="entry name" value="ZnF_C3H1"/>
    <property type="match status" value="1"/>
</dbReference>
<dbReference type="SUPFAM" id="SSF90229">
    <property type="entry name" value="CCCH zinc finger"/>
    <property type="match status" value="1"/>
</dbReference>
<feature type="domain" description="C3H1-type" evidence="6">
    <location>
        <begin position="1"/>
        <end position="28"/>
    </location>
</feature>
<keyword evidence="1 4" id="KW-0479">Metal-binding</keyword>
<dbReference type="AlphaFoldDB" id="A0A0G4I4D2"/>
<proteinExistence type="predicted"/>
<feature type="compositionally biased region" description="Basic and acidic residues" evidence="5">
    <location>
        <begin position="253"/>
        <end position="264"/>
    </location>
</feature>
<dbReference type="Gene3D" id="3.30.1370.210">
    <property type="match status" value="1"/>
</dbReference>
<dbReference type="Pfam" id="PF18044">
    <property type="entry name" value="zf-CCCH_4"/>
    <property type="match status" value="1"/>
</dbReference>
<protein>
    <recommendedName>
        <fullName evidence="6">C3H1-type domain-containing protein</fullName>
    </recommendedName>
</protein>
<feature type="region of interest" description="Disordered" evidence="5">
    <location>
        <begin position="218"/>
        <end position="264"/>
    </location>
</feature>
<keyword evidence="2 4" id="KW-0863">Zinc-finger</keyword>